<dbReference type="Gramene" id="TraesWEE_scaffold_010525_01G000100.1">
    <property type="protein sequence ID" value="TraesWEE_scaffold_010525_01G000100.1"/>
    <property type="gene ID" value="TraesWEE_scaffold_010525_01G000100"/>
</dbReference>
<feature type="domain" description="DUF6598" evidence="2">
    <location>
        <begin position="544"/>
        <end position="765"/>
    </location>
</feature>
<dbReference type="PANTHER" id="PTHR33065">
    <property type="entry name" value="OS07G0486400 PROTEIN"/>
    <property type="match status" value="1"/>
</dbReference>
<proteinExistence type="predicted"/>
<dbReference type="EnsemblPlants" id="TraesCS4B02G121600.1">
    <property type="protein sequence ID" value="TraesCS4B02G121600.1"/>
    <property type="gene ID" value="TraesCS4B02G121600"/>
</dbReference>
<reference evidence="3" key="1">
    <citation type="submission" date="2018-08" db="EMBL/GenBank/DDBJ databases">
        <authorList>
            <person name="Rossello M."/>
        </authorList>
    </citation>
    <scope>NUCLEOTIDE SEQUENCE [LARGE SCALE GENOMIC DNA]</scope>
    <source>
        <strain evidence="3">cv. Chinese Spring</strain>
    </source>
</reference>
<dbReference type="InterPro" id="IPR046533">
    <property type="entry name" value="DUF6598"/>
</dbReference>
<dbReference type="RefSeq" id="XP_044369009.1">
    <property type="nucleotide sequence ID" value="XM_044513074.1"/>
</dbReference>
<dbReference type="Gramene" id="TraesSYM4B03G02299910.1">
    <property type="protein sequence ID" value="TraesSYM4B03G02299910.1"/>
    <property type="gene ID" value="TraesSYM4B03G02299910"/>
</dbReference>
<accession>A0A3B6IMH6</accession>
<dbReference type="Gramene" id="TraesROB_scaffold_006377_01G000100.1">
    <property type="protein sequence ID" value="TraesROB_scaffold_006377_01G000100.1"/>
    <property type="gene ID" value="TraesROB_scaffold_006377_01G000100"/>
</dbReference>
<organism evidence="3">
    <name type="scientific">Triticum aestivum</name>
    <name type="common">Wheat</name>
    <dbReference type="NCBI Taxonomy" id="4565"/>
    <lineage>
        <taxon>Eukaryota</taxon>
        <taxon>Viridiplantae</taxon>
        <taxon>Streptophyta</taxon>
        <taxon>Embryophyta</taxon>
        <taxon>Tracheophyta</taxon>
        <taxon>Spermatophyta</taxon>
        <taxon>Magnoliopsida</taxon>
        <taxon>Liliopsida</taxon>
        <taxon>Poales</taxon>
        <taxon>Poaceae</taxon>
        <taxon>BOP clade</taxon>
        <taxon>Pooideae</taxon>
        <taxon>Triticodae</taxon>
        <taxon>Triticeae</taxon>
        <taxon>Triticinae</taxon>
        <taxon>Triticum</taxon>
    </lineage>
</organism>
<dbReference type="KEGG" id="taes:123091538"/>
<dbReference type="Gramene" id="TraesCS4B02G121600.1">
    <property type="protein sequence ID" value="TraesCS4B02G121600.1"/>
    <property type="gene ID" value="TraesCS4B02G121600"/>
</dbReference>
<sequence length="787" mass="87052">MEMVGDYGKFVGQQSEGHSRGPEIQSKVPDPLSRHFRRKNEDKGEVPVIPTFEDESLEGSMQLERQEKMLWTIPVSAPPDEQLALLNAIEENRQEQNTVRSAALPAIIPEVVKDYDADASSNEDKDKEWLEDRGKPLLWDPGMVLETDDKETQQLLKDRANKSDILDGGGHETKDEMDGGKFPVSEEQVTVLGTQEIPCSLLLLEIESYMQVLNELKDARRCFYGEELDNSKQLRIKGVAGTKEVAALHTRLSEAKRKMDLLLRGDTEAASRVLKCARAHEVERKQLTGVGMEDSFLEKQVIGPLPCEAGMGGESGKQQQSQFLPCRPGIQSSDPHMIEWTKSNVKATDLTPTITKSENGDNGDVDVDDRLATTFDQHMIERTKSDVEAADLIPTITKSDSSNDVDVDERLATTFRSDKLLLGAADLTPTITKSDSCNDIDVDERLATTFKQDKLLLEAADPVPTDTAYGNVDKMDSGKSIEQLDMEAMEMASEENDFALYAEARNKEWAHHGYFGDTTMLSSMQFAHLQPGTTKSYGVGFPPTLQIISVKLADIKGGLEWPLPVYGVVAVRDTMDHNRNLLFACDRNKCQIVEKDHPYLCLTGPSRAIVFEDGVILEIKLKLRGSTVSQDRALITCMRNYHAGKGTISFTNCFCTAELSLEVIQETVQATILGIRVKGGSWPSKYGGRVVCFAPVEVIDGQDISSPEEVVLLDSRRGAMPRASDGYLRLSRHVVSVEIRGSLEVVLQSYCASGDIVSETNVSLGKSSLHPIISMHVRRNVSLGTLR</sequence>
<evidence type="ECO:0000313" key="4">
    <source>
        <dbReference type="Proteomes" id="UP000019116"/>
    </source>
</evidence>
<dbReference type="Gramene" id="TraesCS4B03G0280100.1">
    <property type="protein sequence ID" value="TraesCS4B03G0280100.1.CDS"/>
    <property type="gene ID" value="TraesCS4B03G0280100"/>
</dbReference>
<dbReference type="STRING" id="4565.A0A3B6IMH6"/>
<dbReference type="Gramene" id="TraesCAD_scaffold_086953_01G000100.1">
    <property type="protein sequence ID" value="TraesCAD_scaffold_086953_01G000100.1"/>
    <property type="gene ID" value="TraesCAD_scaffold_086953_01G000100"/>
</dbReference>
<dbReference type="PANTHER" id="PTHR33065:SF215">
    <property type="entry name" value="GENOME ASSEMBLY, CHROMOSOME: II"/>
    <property type="match status" value="1"/>
</dbReference>
<feature type="region of interest" description="Disordered" evidence="1">
    <location>
        <begin position="159"/>
        <end position="181"/>
    </location>
</feature>
<feature type="compositionally biased region" description="Basic and acidic residues" evidence="1">
    <location>
        <begin position="159"/>
        <end position="179"/>
    </location>
</feature>
<feature type="region of interest" description="Disordered" evidence="1">
    <location>
        <begin position="1"/>
        <end position="48"/>
    </location>
</feature>
<dbReference type="Pfam" id="PF20241">
    <property type="entry name" value="DUF6598"/>
    <property type="match status" value="1"/>
</dbReference>
<reference evidence="3" key="2">
    <citation type="submission" date="2018-10" db="UniProtKB">
        <authorList>
            <consortium name="EnsemblPlants"/>
        </authorList>
    </citation>
    <scope>IDENTIFICATION</scope>
</reference>
<dbReference type="Gramene" id="TraesRN4B0100295700.1">
    <property type="protein sequence ID" value="TraesRN4B0100295700.1"/>
    <property type="gene ID" value="TraesRN4B0100295700"/>
</dbReference>
<dbReference type="Gramene" id="TraesLDM4B03G02273240.1">
    <property type="protein sequence ID" value="TraesLDM4B03G02273240.1"/>
    <property type="gene ID" value="TraesLDM4B03G02273240"/>
</dbReference>
<name>A0A3B6IMH6_WHEAT</name>
<dbReference type="Proteomes" id="UP000019116">
    <property type="component" value="Chromosome 4B"/>
</dbReference>
<keyword evidence="4" id="KW-1185">Reference proteome</keyword>
<protein>
    <recommendedName>
        <fullName evidence="2">DUF6598 domain-containing protein</fullName>
    </recommendedName>
</protein>
<evidence type="ECO:0000259" key="2">
    <source>
        <dbReference type="Pfam" id="PF20241"/>
    </source>
</evidence>
<dbReference type="Gramene" id="TraesARI4B03G02309140.1">
    <property type="protein sequence ID" value="TraesARI4B03G02309140.1"/>
    <property type="gene ID" value="TraesARI4B03G02309140"/>
</dbReference>
<gene>
    <name evidence="3" type="primary">LOC123091538</name>
</gene>
<dbReference type="AlphaFoldDB" id="A0A3B6IMH6"/>
<evidence type="ECO:0000313" key="3">
    <source>
        <dbReference type="EnsemblPlants" id="TraesCS4B02G121600.1"/>
    </source>
</evidence>
<dbReference type="GeneID" id="123091538"/>
<dbReference type="Gramene" id="TraesCLE_scaffold_225350_01G000100.1">
    <property type="protein sequence ID" value="TraesCLE_scaffold_225350_01G000100.1"/>
    <property type="gene ID" value="TraesCLE_scaffold_225350_01G000100"/>
</dbReference>
<dbReference type="Gramene" id="TraesNOR4B03G02290360.1">
    <property type="protein sequence ID" value="TraesNOR4B03G02290360.1"/>
    <property type="gene ID" value="TraesNOR4B03G02290360"/>
</dbReference>
<evidence type="ECO:0000256" key="1">
    <source>
        <dbReference type="SAM" id="MobiDB-lite"/>
    </source>
</evidence>